<name>A0A4R2IGD9_9GAMM</name>
<dbReference type="PROSITE" id="PS51257">
    <property type="entry name" value="PROKAR_LIPOPROTEIN"/>
    <property type="match status" value="1"/>
</dbReference>
<evidence type="ECO:0008006" key="3">
    <source>
        <dbReference type="Google" id="ProtNLM"/>
    </source>
</evidence>
<dbReference type="Proteomes" id="UP000294862">
    <property type="component" value="Unassembled WGS sequence"/>
</dbReference>
<keyword evidence="2" id="KW-1185">Reference proteome</keyword>
<organism evidence="1 2">
    <name type="scientific">Dokdonella fugitiva</name>
    <dbReference type="NCBI Taxonomy" id="328517"/>
    <lineage>
        <taxon>Bacteria</taxon>
        <taxon>Pseudomonadati</taxon>
        <taxon>Pseudomonadota</taxon>
        <taxon>Gammaproteobacteria</taxon>
        <taxon>Lysobacterales</taxon>
        <taxon>Rhodanobacteraceae</taxon>
        <taxon>Dokdonella</taxon>
    </lineage>
</organism>
<gene>
    <name evidence="1" type="ORF">EV148_101296</name>
</gene>
<dbReference type="AlphaFoldDB" id="A0A4R2IGD9"/>
<dbReference type="EMBL" id="SLWQ01000001">
    <property type="protein sequence ID" value="TCO42889.1"/>
    <property type="molecule type" value="Genomic_DNA"/>
</dbReference>
<comment type="caution">
    <text evidence="1">The sequence shown here is derived from an EMBL/GenBank/DDBJ whole genome shotgun (WGS) entry which is preliminary data.</text>
</comment>
<protein>
    <recommendedName>
        <fullName evidence="3">Lipoprotein</fullName>
    </recommendedName>
</protein>
<sequence>MRARSTLIATVFVLAGCAAEPPKANAPLAPRVASTGEASAIARIEAAGRAIYRQDMVAQRARDALAVQGVAMPLPDVGGWIVTELAQGTRASLFVEDADAQAHVEADVLLPPPGQGLPQVTLKPARSPDAAEAAMYRARQTALANADELCGAAFGTVILPGADRGWEVYLFPESDRSKVIPLGPLLRFDVSADGSRLVSTQAYSKECISMADADADLYVKLEGRPQDELPVPMDVFLSLTYPKPIMLATGGHLWLVENGRIKPKGP</sequence>
<evidence type="ECO:0000313" key="1">
    <source>
        <dbReference type="EMBL" id="TCO42889.1"/>
    </source>
</evidence>
<evidence type="ECO:0000313" key="2">
    <source>
        <dbReference type="Proteomes" id="UP000294862"/>
    </source>
</evidence>
<reference evidence="1 2" key="1">
    <citation type="journal article" date="2015" name="Stand. Genomic Sci.">
        <title>Genomic Encyclopedia of Bacterial and Archaeal Type Strains, Phase III: the genomes of soil and plant-associated and newly described type strains.</title>
        <authorList>
            <person name="Whitman W.B."/>
            <person name="Woyke T."/>
            <person name="Klenk H.P."/>
            <person name="Zhou Y."/>
            <person name="Lilburn T.G."/>
            <person name="Beck B.J."/>
            <person name="De Vos P."/>
            <person name="Vandamme P."/>
            <person name="Eisen J.A."/>
            <person name="Garrity G."/>
            <person name="Hugenholtz P."/>
            <person name="Kyrpides N.C."/>
        </authorList>
    </citation>
    <scope>NUCLEOTIDE SEQUENCE [LARGE SCALE GENOMIC DNA]</scope>
    <source>
        <strain evidence="1 2">A3</strain>
    </source>
</reference>
<accession>A0A4R2IGD9</accession>
<proteinExistence type="predicted"/>